<reference evidence="2" key="1">
    <citation type="journal article" date="2023" name="Mol. Phylogenet. Evol.">
        <title>Genome-scale phylogeny and comparative genomics of the fungal order Sordariales.</title>
        <authorList>
            <person name="Hensen N."/>
            <person name="Bonometti L."/>
            <person name="Westerberg I."/>
            <person name="Brannstrom I.O."/>
            <person name="Guillou S."/>
            <person name="Cros-Aarteil S."/>
            <person name="Calhoun S."/>
            <person name="Haridas S."/>
            <person name="Kuo A."/>
            <person name="Mondo S."/>
            <person name="Pangilinan J."/>
            <person name="Riley R."/>
            <person name="LaButti K."/>
            <person name="Andreopoulos B."/>
            <person name="Lipzen A."/>
            <person name="Chen C."/>
            <person name="Yan M."/>
            <person name="Daum C."/>
            <person name="Ng V."/>
            <person name="Clum A."/>
            <person name="Steindorff A."/>
            <person name="Ohm R.A."/>
            <person name="Martin F."/>
            <person name="Silar P."/>
            <person name="Natvig D.O."/>
            <person name="Lalanne C."/>
            <person name="Gautier V."/>
            <person name="Ament-Velasquez S.L."/>
            <person name="Kruys A."/>
            <person name="Hutchinson M.I."/>
            <person name="Powell A.J."/>
            <person name="Barry K."/>
            <person name="Miller A.N."/>
            <person name="Grigoriev I.V."/>
            <person name="Debuchy R."/>
            <person name="Gladieux P."/>
            <person name="Hiltunen Thoren M."/>
            <person name="Johannesson H."/>
        </authorList>
    </citation>
    <scope>NUCLEOTIDE SEQUENCE</scope>
    <source>
        <strain evidence="2">CBS 757.83</strain>
    </source>
</reference>
<dbReference type="Proteomes" id="UP001305647">
    <property type="component" value="Unassembled WGS sequence"/>
</dbReference>
<protein>
    <submittedName>
        <fullName evidence="2">SPX-domain-containing protein</fullName>
    </submittedName>
</protein>
<evidence type="ECO:0000313" key="3">
    <source>
        <dbReference type="Proteomes" id="UP001305647"/>
    </source>
</evidence>
<dbReference type="InterPro" id="IPR004331">
    <property type="entry name" value="SPX_dom"/>
</dbReference>
<name>A0AAN6T1M1_9PEZI</name>
<dbReference type="PROSITE" id="PS51382">
    <property type="entry name" value="SPX"/>
    <property type="match status" value="1"/>
</dbReference>
<sequence length="208" mass="23536">MKFGKHIQKRQLEVPEYAASFVNYKALKKLIKKLSATPVLPSQNDAAQRATQPVDTQAALQANKATFFFQLERELEKVNAFYLQKEAELKVRLKTLLDKKRVLQSRHGISRRSAKFTTLQEGFQQFTNDLNKLQQFVEINGTAFSKILKKRLAPGPTATMSRSRPAQNTSLAAKRFWAPMRGMPTRCSSTPSSLAIWSPSRTCWGVCS</sequence>
<evidence type="ECO:0000259" key="1">
    <source>
        <dbReference type="PROSITE" id="PS51382"/>
    </source>
</evidence>
<reference evidence="2" key="2">
    <citation type="submission" date="2023-05" db="EMBL/GenBank/DDBJ databases">
        <authorList>
            <consortium name="Lawrence Berkeley National Laboratory"/>
            <person name="Steindorff A."/>
            <person name="Hensen N."/>
            <person name="Bonometti L."/>
            <person name="Westerberg I."/>
            <person name="Brannstrom I.O."/>
            <person name="Guillou S."/>
            <person name="Cros-Aarteil S."/>
            <person name="Calhoun S."/>
            <person name="Haridas S."/>
            <person name="Kuo A."/>
            <person name="Mondo S."/>
            <person name="Pangilinan J."/>
            <person name="Riley R."/>
            <person name="Labutti K."/>
            <person name="Andreopoulos B."/>
            <person name="Lipzen A."/>
            <person name="Chen C."/>
            <person name="Yanf M."/>
            <person name="Daum C."/>
            <person name="Ng V."/>
            <person name="Clum A."/>
            <person name="Ohm R."/>
            <person name="Martin F."/>
            <person name="Silar P."/>
            <person name="Natvig D."/>
            <person name="Lalanne C."/>
            <person name="Gautier V."/>
            <person name="Ament-Velasquez S.L."/>
            <person name="Kruys A."/>
            <person name="Hutchinson M.I."/>
            <person name="Powell A.J."/>
            <person name="Barry K."/>
            <person name="Miller A.N."/>
            <person name="Grigoriev I.V."/>
            <person name="Debuchy R."/>
            <person name="Gladieux P."/>
            <person name="Thoren M.H."/>
            <person name="Johannesson H."/>
        </authorList>
    </citation>
    <scope>NUCLEOTIDE SEQUENCE</scope>
    <source>
        <strain evidence="2">CBS 757.83</strain>
    </source>
</reference>
<accession>A0AAN6T1M1</accession>
<comment type="caution">
    <text evidence="2">The sequence shown here is derived from an EMBL/GenBank/DDBJ whole genome shotgun (WGS) entry which is preliminary data.</text>
</comment>
<evidence type="ECO:0000313" key="2">
    <source>
        <dbReference type="EMBL" id="KAK4101458.1"/>
    </source>
</evidence>
<dbReference type="AlphaFoldDB" id="A0AAN6T1M1"/>
<dbReference type="PANTHER" id="PTHR45978">
    <property type="entry name" value="SPX DOMAIN-CONTAINING PROTEIN 3"/>
    <property type="match status" value="1"/>
</dbReference>
<proteinExistence type="predicted"/>
<feature type="domain" description="SPX" evidence="1">
    <location>
        <begin position="1"/>
        <end position="165"/>
    </location>
</feature>
<keyword evidence="3" id="KW-1185">Reference proteome</keyword>
<gene>
    <name evidence="2" type="ORF">N658DRAFT_61449</name>
</gene>
<dbReference type="EMBL" id="MU863635">
    <property type="protein sequence ID" value="KAK4101458.1"/>
    <property type="molecule type" value="Genomic_DNA"/>
</dbReference>
<dbReference type="CDD" id="cd14483">
    <property type="entry name" value="SPX_PHO81_NUC-2_like"/>
    <property type="match status" value="1"/>
</dbReference>
<organism evidence="2 3">
    <name type="scientific">Parathielavia hyrcaniae</name>
    <dbReference type="NCBI Taxonomy" id="113614"/>
    <lineage>
        <taxon>Eukaryota</taxon>
        <taxon>Fungi</taxon>
        <taxon>Dikarya</taxon>
        <taxon>Ascomycota</taxon>
        <taxon>Pezizomycotina</taxon>
        <taxon>Sordariomycetes</taxon>
        <taxon>Sordariomycetidae</taxon>
        <taxon>Sordariales</taxon>
        <taxon>Chaetomiaceae</taxon>
        <taxon>Parathielavia</taxon>
    </lineage>
</organism>
<dbReference type="PANTHER" id="PTHR45978:SF7">
    <property type="entry name" value="SPX DOMAIN-CONTAINING PROTEIN 4"/>
    <property type="match status" value="1"/>
</dbReference>
<dbReference type="Pfam" id="PF03105">
    <property type="entry name" value="SPX"/>
    <property type="match status" value="2"/>
</dbReference>
<dbReference type="GO" id="GO:0016036">
    <property type="term" value="P:cellular response to phosphate starvation"/>
    <property type="evidence" value="ECO:0007669"/>
    <property type="project" value="InterPro"/>
</dbReference>
<dbReference type="InterPro" id="IPR031142">
    <property type="entry name" value="SPX_prot"/>
</dbReference>